<dbReference type="AlphaFoldDB" id="A0A1V2LBK7"/>
<evidence type="ECO:0000256" key="15">
    <source>
        <dbReference type="ARBA" id="ARBA00023204"/>
    </source>
</evidence>
<dbReference type="OMA" id="FWANVKH"/>
<dbReference type="Pfam" id="PF03731">
    <property type="entry name" value="Ku_N"/>
    <property type="match status" value="1"/>
</dbReference>
<dbReference type="InterPro" id="IPR016194">
    <property type="entry name" value="SPOC-like_C_dom_sf"/>
</dbReference>
<dbReference type="SUPFAM" id="SSF100939">
    <property type="entry name" value="SPOC domain-like"/>
    <property type="match status" value="1"/>
</dbReference>
<evidence type="ECO:0000256" key="14">
    <source>
        <dbReference type="ARBA" id="ARBA00023172"/>
    </source>
</evidence>
<dbReference type="InterPro" id="IPR006165">
    <property type="entry name" value="Ku70"/>
</dbReference>
<evidence type="ECO:0000256" key="9">
    <source>
        <dbReference type="ARBA" id="ARBA00022801"/>
    </source>
</evidence>
<dbReference type="GO" id="GO:0003678">
    <property type="term" value="F:DNA helicase activity"/>
    <property type="evidence" value="ECO:0007669"/>
    <property type="project" value="UniProtKB-EC"/>
</dbReference>
<keyword evidence="8" id="KW-0227">DNA damage</keyword>
<dbReference type="GO" id="GO:0003684">
    <property type="term" value="F:damaged DNA binding"/>
    <property type="evidence" value="ECO:0007669"/>
    <property type="project" value="InterPro"/>
</dbReference>
<dbReference type="GO" id="GO:0043564">
    <property type="term" value="C:Ku70:Ku80 complex"/>
    <property type="evidence" value="ECO:0007669"/>
    <property type="project" value="InterPro"/>
</dbReference>
<dbReference type="PANTHER" id="PTHR12604">
    <property type="entry name" value="KU AUTOANTIGEN DNA HELICASE"/>
    <property type="match status" value="1"/>
</dbReference>
<dbReference type="EMBL" id="MPUK01000002">
    <property type="protein sequence ID" value="ONH68686.1"/>
    <property type="molecule type" value="Genomic_DNA"/>
</dbReference>
<dbReference type="Gene3D" id="1.10.1600.10">
    <property type="match status" value="1"/>
</dbReference>
<evidence type="ECO:0000256" key="5">
    <source>
        <dbReference type="ARBA" id="ARBA00021796"/>
    </source>
</evidence>
<dbReference type="GO" id="GO:0003690">
    <property type="term" value="F:double-stranded DNA binding"/>
    <property type="evidence" value="ECO:0007669"/>
    <property type="project" value="TreeGrafter"/>
</dbReference>
<keyword evidence="10 19" id="KW-0347">Helicase</keyword>
<evidence type="ECO:0000256" key="4">
    <source>
        <dbReference type="ARBA" id="ARBA00012551"/>
    </source>
</evidence>
<comment type="similarity">
    <text evidence="3">Belongs to the ku70 family.</text>
</comment>
<dbReference type="Pfam" id="PF03730">
    <property type="entry name" value="Ku_C"/>
    <property type="match status" value="1"/>
</dbReference>
<keyword evidence="6" id="KW-0158">Chromosome</keyword>
<dbReference type="STRING" id="36022.A0A1V2LBK7"/>
<evidence type="ECO:0000313" key="20">
    <source>
        <dbReference type="Proteomes" id="UP000189513"/>
    </source>
</evidence>
<dbReference type="CDD" id="cd00788">
    <property type="entry name" value="KU70"/>
    <property type="match status" value="1"/>
</dbReference>
<dbReference type="SUPFAM" id="SSF53300">
    <property type="entry name" value="vWA-like"/>
    <property type="match status" value="1"/>
</dbReference>
<dbReference type="GO" id="GO:0016787">
    <property type="term" value="F:hydrolase activity"/>
    <property type="evidence" value="ECO:0007669"/>
    <property type="project" value="UniProtKB-KW"/>
</dbReference>
<dbReference type="Gene3D" id="3.40.50.410">
    <property type="entry name" value="von Willebrand factor, type A domain"/>
    <property type="match status" value="1"/>
</dbReference>
<keyword evidence="13" id="KW-0238">DNA-binding</keyword>
<dbReference type="InterPro" id="IPR047087">
    <property type="entry name" value="KU70_core_dom"/>
</dbReference>
<dbReference type="VEuPathDB" id="FungiDB:BON22_0976"/>
<dbReference type="InterPro" id="IPR006164">
    <property type="entry name" value="DNA_bd_Ku70/Ku80"/>
</dbReference>
<dbReference type="GO" id="GO:0000723">
    <property type="term" value="P:telomere maintenance"/>
    <property type="evidence" value="ECO:0007669"/>
    <property type="project" value="InterPro"/>
</dbReference>
<keyword evidence="14" id="KW-0233">DNA recombination</keyword>
<evidence type="ECO:0000256" key="10">
    <source>
        <dbReference type="ARBA" id="ARBA00022806"/>
    </source>
</evidence>
<dbReference type="GO" id="GO:0005524">
    <property type="term" value="F:ATP binding"/>
    <property type="evidence" value="ECO:0007669"/>
    <property type="project" value="UniProtKB-KW"/>
</dbReference>
<dbReference type="InterPro" id="IPR005161">
    <property type="entry name" value="Ku_N"/>
</dbReference>
<name>A0A1V2LBK7_CYBFA</name>
<evidence type="ECO:0000256" key="1">
    <source>
        <dbReference type="ARBA" id="ARBA00004123"/>
    </source>
</evidence>
<evidence type="ECO:0000256" key="17">
    <source>
        <dbReference type="ARBA" id="ARBA00031811"/>
    </source>
</evidence>
<dbReference type="PANTHER" id="PTHR12604:SF2">
    <property type="entry name" value="X-RAY REPAIR CROSS-COMPLEMENTING PROTEIN 6"/>
    <property type="match status" value="1"/>
</dbReference>
<sequence>MSTQVEEALKPVNQYELHEGIIFAIELTDSLLATDPRTGRSSMEIILEALHEAMAHSAITLPNTGYGCYLFNSKNESSGSKKGVQTLFALRDLNPKDMKIIYEIIEENRKSNDPDRPYLPLQERFSPGEGSKGDNNPLYEMLSTIHEEFLIKKEFQKVYTIKKIFLFTDNDTPVDTKEKKDFIRTICGDLDENQVTILPFFLNIKGKIFDDSIYSEVMRLHDDLDDNDDEEAPLFDGPSTKPIDVKDINERITRRKEIKRILFQCPLLFSDELVIGVKGYAVYNHEVPSKTKFLFVSEKGRKNVHSRVRYIDKETSGEFEKIERVYTVGNGNDDYIKLNPEQEAQIHKYDDNYDVFLKLIGFKDEKSGVKLHYNSTRSSFVVPDEDSYSGSTRTMSALFQSLKKTGKVAIMFGKLRKSGTPTMYALQPTKRKLFSESKAYFPEGFFLIRLPYFDDIRQFPAQHEDMALNPSARFKAKTKLILRELMMGMPEYSPSDYRNPTLQQHYRTLHDMLMQVDRDHTDLRAEQIANNDTLKRLEEVRMAIMEENSSLANHLKDWKNMYLEGQEL</sequence>
<dbReference type="GO" id="GO:0042162">
    <property type="term" value="F:telomeric DNA binding"/>
    <property type="evidence" value="ECO:0007669"/>
    <property type="project" value="InterPro"/>
</dbReference>
<proteinExistence type="inferred from homology"/>
<dbReference type="GO" id="GO:0006310">
    <property type="term" value="P:DNA recombination"/>
    <property type="evidence" value="ECO:0007669"/>
    <property type="project" value="UniProtKB-KW"/>
</dbReference>
<dbReference type="InterPro" id="IPR005160">
    <property type="entry name" value="Ku_C"/>
</dbReference>
<dbReference type="InterPro" id="IPR036465">
    <property type="entry name" value="vWFA_dom_sf"/>
</dbReference>
<comment type="subcellular location">
    <subcellularLocation>
        <location evidence="2">Chromosome</location>
        <location evidence="2">Telomere</location>
    </subcellularLocation>
    <subcellularLocation>
        <location evidence="1">Nucleus</location>
    </subcellularLocation>
</comment>
<evidence type="ECO:0000259" key="18">
    <source>
        <dbReference type="SMART" id="SM00559"/>
    </source>
</evidence>
<protein>
    <recommendedName>
        <fullName evidence="5">ATP-dependent DNA helicase II subunit 1</fullName>
        <ecNumber evidence="4">3.6.4.12</ecNumber>
    </recommendedName>
    <alternativeName>
        <fullName evidence="17">ATP-dependent DNA helicase II subunit Ku70</fullName>
    </alternativeName>
</protein>
<feature type="domain" description="Ku" evidence="18">
    <location>
        <begin position="316"/>
        <end position="467"/>
    </location>
</feature>
<gene>
    <name evidence="19" type="ORF">BON22_0976</name>
</gene>
<dbReference type="PIRSF" id="PIRSF003033">
    <property type="entry name" value="Ku70"/>
    <property type="match status" value="1"/>
</dbReference>
<dbReference type="Gene3D" id="2.40.290.10">
    <property type="match status" value="1"/>
</dbReference>
<evidence type="ECO:0000256" key="13">
    <source>
        <dbReference type="ARBA" id="ARBA00023125"/>
    </source>
</evidence>
<keyword evidence="15" id="KW-0234">DNA repair</keyword>
<evidence type="ECO:0000256" key="2">
    <source>
        <dbReference type="ARBA" id="ARBA00004574"/>
    </source>
</evidence>
<keyword evidence="11" id="KW-0067">ATP-binding</keyword>
<organism evidence="19 20">
    <name type="scientific">Cyberlindnera fabianii</name>
    <name type="common">Yeast</name>
    <name type="synonym">Hansenula fabianii</name>
    <dbReference type="NCBI Taxonomy" id="36022"/>
    <lineage>
        <taxon>Eukaryota</taxon>
        <taxon>Fungi</taxon>
        <taxon>Dikarya</taxon>
        <taxon>Ascomycota</taxon>
        <taxon>Saccharomycotina</taxon>
        <taxon>Saccharomycetes</taxon>
        <taxon>Phaffomycetales</taxon>
        <taxon>Phaffomycetaceae</taxon>
        <taxon>Cyberlindnera</taxon>
    </lineage>
</organism>
<dbReference type="Proteomes" id="UP000189513">
    <property type="component" value="Unassembled WGS sequence"/>
</dbReference>
<dbReference type="SMART" id="SM00559">
    <property type="entry name" value="Ku78"/>
    <property type="match status" value="1"/>
</dbReference>
<keyword evidence="16" id="KW-0539">Nucleus</keyword>
<dbReference type="EC" id="3.6.4.12" evidence="4"/>
<evidence type="ECO:0000313" key="19">
    <source>
        <dbReference type="EMBL" id="ONH68686.1"/>
    </source>
</evidence>
<dbReference type="GO" id="GO:0000781">
    <property type="term" value="C:chromosome, telomeric region"/>
    <property type="evidence" value="ECO:0007669"/>
    <property type="project" value="UniProtKB-SubCell"/>
</dbReference>
<dbReference type="Pfam" id="PF02735">
    <property type="entry name" value="Ku"/>
    <property type="match status" value="1"/>
</dbReference>
<keyword evidence="9" id="KW-0378">Hydrolase</keyword>
<evidence type="ECO:0000256" key="3">
    <source>
        <dbReference type="ARBA" id="ARBA00005240"/>
    </source>
</evidence>
<evidence type="ECO:0000256" key="11">
    <source>
        <dbReference type="ARBA" id="ARBA00022840"/>
    </source>
</evidence>
<evidence type="ECO:0000256" key="7">
    <source>
        <dbReference type="ARBA" id="ARBA00022741"/>
    </source>
</evidence>
<reference evidence="20" key="1">
    <citation type="journal article" date="2017" name="Genome Announc.">
        <title>Genome sequences of Cyberlindnera fabianii 65, Pichia kudriavzevii 129, and Saccharomyces cerevisiae 131 isolated from fermented masau fruits in Zimbabwe.</title>
        <authorList>
            <person name="van Rijswijck I.M.H."/>
            <person name="Derks M.F.L."/>
            <person name="Abee T."/>
            <person name="de Ridder D."/>
            <person name="Smid E.J."/>
        </authorList>
    </citation>
    <scope>NUCLEOTIDE SEQUENCE [LARGE SCALE GENOMIC DNA]</scope>
    <source>
        <strain evidence="20">65</strain>
    </source>
</reference>
<keyword evidence="12" id="KW-0779">Telomere</keyword>
<evidence type="ECO:0000256" key="6">
    <source>
        <dbReference type="ARBA" id="ARBA00022454"/>
    </source>
</evidence>
<keyword evidence="7" id="KW-0547">Nucleotide-binding</keyword>
<accession>A0A1V2LBK7</accession>
<comment type="caution">
    <text evidence="19">The sequence shown here is derived from an EMBL/GenBank/DDBJ whole genome shotgun (WGS) entry which is preliminary data.</text>
</comment>
<keyword evidence="20" id="KW-1185">Reference proteome</keyword>
<evidence type="ECO:0000256" key="8">
    <source>
        <dbReference type="ARBA" id="ARBA00022763"/>
    </source>
</evidence>
<evidence type="ECO:0000256" key="12">
    <source>
        <dbReference type="ARBA" id="ARBA00022895"/>
    </source>
</evidence>
<evidence type="ECO:0000256" key="16">
    <source>
        <dbReference type="ARBA" id="ARBA00023242"/>
    </source>
</evidence>
<dbReference type="GO" id="GO:0006303">
    <property type="term" value="P:double-strand break repair via nonhomologous end joining"/>
    <property type="evidence" value="ECO:0007669"/>
    <property type="project" value="InterPro"/>
</dbReference>